<organism evidence="5 6">
    <name type="scientific">Nocardioides acrostichi</name>
    <dbReference type="NCBI Taxonomy" id="2784339"/>
    <lineage>
        <taxon>Bacteria</taxon>
        <taxon>Bacillati</taxon>
        <taxon>Actinomycetota</taxon>
        <taxon>Actinomycetes</taxon>
        <taxon>Propionibacteriales</taxon>
        <taxon>Nocardioidaceae</taxon>
        <taxon>Nocardioides</taxon>
    </lineage>
</organism>
<feature type="compositionally biased region" description="Low complexity" evidence="1">
    <location>
        <begin position="51"/>
        <end position="73"/>
    </location>
</feature>
<reference evidence="5" key="1">
    <citation type="submission" date="2020-11" db="EMBL/GenBank/DDBJ databases">
        <title>Nocardioides sp. CBS4Y-1, whole genome shotgun sequence.</title>
        <authorList>
            <person name="Tuo L."/>
        </authorList>
    </citation>
    <scope>NUCLEOTIDE SEQUENCE</scope>
    <source>
        <strain evidence="5">CBS4Y-1</strain>
    </source>
</reference>
<dbReference type="InterPro" id="IPR019606">
    <property type="entry name" value="GerMN"/>
</dbReference>
<feature type="region of interest" description="Disordered" evidence="1">
    <location>
        <begin position="298"/>
        <end position="325"/>
    </location>
</feature>
<dbReference type="Pfam" id="PF10648">
    <property type="entry name" value="Gmad2"/>
    <property type="match status" value="1"/>
</dbReference>
<comment type="caution">
    <text evidence="5">The sequence shown here is derived from an EMBL/GenBank/DDBJ whole genome shotgun (WGS) entry which is preliminary data.</text>
</comment>
<gene>
    <name evidence="5" type="ORF">ISG29_16970</name>
</gene>
<dbReference type="Pfam" id="PF10646">
    <property type="entry name" value="Germane"/>
    <property type="match status" value="1"/>
</dbReference>
<feature type="region of interest" description="Disordered" evidence="1">
    <location>
        <begin position="36"/>
        <end position="94"/>
    </location>
</feature>
<dbReference type="EMBL" id="JADIVZ010000011">
    <property type="protein sequence ID" value="MBF4163386.1"/>
    <property type="molecule type" value="Genomic_DNA"/>
</dbReference>
<name>A0A930Y8S8_9ACTN</name>
<feature type="chain" id="PRO_5039258118" evidence="2">
    <location>
        <begin position="34"/>
        <end position="325"/>
    </location>
</feature>
<evidence type="ECO:0000256" key="2">
    <source>
        <dbReference type="SAM" id="SignalP"/>
    </source>
</evidence>
<evidence type="ECO:0000313" key="6">
    <source>
        <dbReference type="Proteomes" id="UP000656804"/>
    </source>
</evidence>
<evidence type="ECO:0000256" key="1">
    <source>
        <dbReference type="SAM" id="MobiDB-lite"/>
    </source>
</evidence>
<keyword evidence="6" id="KW-1185">Reference proteome</keyword>
<feature type="signal peptide" evidence="2">
    <location>
        <begin position="1"/>
        <end position="33"/>
    </location>
</feature>
<dbReference type="AlphaFoldDB" id="A0A930Y8S8"/>
<evidence type="ECO:0000259" key="3">
    <source>
        <dbReference type="Pfam" id="PF10646"/>
    </source>
</evidence>
<sequence length="325" mass="32827">MSTFGSTFGSTFPRRHLASLATLALVGALGLSACGSDDSATDPASGPVTGATDTSSPSASESSTASASASASGGSDGTDDDPAPAGTVPVYYAGDTPQGTRLFREFRKVSGDLATGAASMAVSGVPLDPDYRTLFPTDAGIASVSHDGDRITVTVEAGTPTDRPSGMSRKTARLAVQALIYTAQGALQSRDPVTVVDASGSPVRLLGIDTADGLGNAPQLNVLALVNVTAPEQDSTEPATFTASGVASSPEGNVPWQVSDSSGKVVKQGFATAEGYMGQLFPWEVQVDLSGLPAGQYTFEASTDDQSGGEGFDPTSDTKAFTLKP</sequence>
<dbReference type="Proteomes" id="UP000656804">
    <property type="component" value="Unassembled WGS sequence"/>
</dbReference>
<proteinExistence type="predicted"/>
<dbReference type="InterPro" id="IPR018911">
    <property type="entry name" value="Gmad2_Ig-like_dom"/>
</dbReference>
<feature type="region of interest" description="Disordered" evidence="1">
    <location>
        <begin position="235"/>
        <end position="254"/>
    </location>
</feature>
<keyword evidence="2" id="KW-0732">Signal</keyword>
<protein>
    <submittedName>
        <fullName evidence="5">GerMN domain-containing protein</fullName>
    </submittedName>
</protein>
<dbReference type="RefSeq" id="WP_194504646.1">
    <property type="nucleotide sequence ID" value="NZ_JADIVZ010000011.1"/>
</dbReference>
<evidence type="ECO:0000259" key="4">
    <source>
        <dbReference type="Pfam" id="PF10648"/>
    </source>
</evidence>
<feature type="domain" description="Bacterial spore germination immunoglobulin-like" evidence="4">
    <location>
        <begin position="226"/>
        <end position="310"/>
    </location>
</feature>
<evidence type="ECO:0000313" key="5">
    <source>
        <dbReference type="EMBL" id="MBF4163386.1"/>
    </source>
</evidence>
<accession>A0A930Y8S8</accession>
<feature type="domain" description="GerMN" evidence="3">
    <location>
        <begin position="89"/>
        <end position="194"/>
    </location>
</feature>